<evidence type="ECO:0000259" key="4">
    <source>
        <dbReference type="PROSITE" id="PS51203"/>
    </source>
</evidence>
<dbReference type="PROSITE" id="PS51203">
    <property type="entry name" value="CS"/>
    <property type="match status" value="1"/>
</dbReference>
<organism evidence="5 6">
    <name type="scientific">Tenacibaculum skagerrakense</name>
    <dbReference type="NCBI Taxonomy" id="186571"/>
    <lineage>
        <taxon>Bacteria</taxon>
        <taxon>Pseudomonadati</taxon>
        <taxon>Bacteroidota</taxon>
        <taxon>Flavobacteriia</taxon>
        <taxon>Flavobacteriales</taxon>
        <taxon>Flavobacteriaceae</taxon>
        <taxon>Tenacibaculum</taxon>
    </lineage>
</organism>
<evidence type="ECO:0000256" key="1">
    <source>
        <dbReference type="PROSITE-ProRule" id="PRU00285"/>
    </source>
</evidence>
<dbReference type="OrthoDB" id="9814487at2"/>
<dbReference type="SUPFAM" id="SSF49764">
    <property type="entry name" value="HSP20-like chaperones"/>
    <property type="match status" value="1"/>
</dbReference>
<dbReference type="CDD" id="cd06464">
    <property type="entry name" value="ACD_sHsps-like"/>
    <property type="match status" value="1"/>
</dbReference>
<reference evidence="5 6" key="1">
    <citation type="submission" date="2019-03" db="EMBL/GenBank/DDBJ databases">
        <title>Genomic Encyclopedia of Type Strains, Phase IV (KMG-IV): sequencing the most valuable type-strain genomes for metagenomic binning, comparative biology and taxonomic classification.</title>
        <authorList>
            <person name="Goeker M."/>
        </authorList>
    </citation>
    <scope>NUCLEOTIDE SEQUENCE [LARGE SCALE GENOMIC DNA]</scope>
    <source>
        <strain evidence="5 6">DSM 14836</strain>
    </source>
</reference>
<dbReference type="Gene3D" id="2.60.40.790">
    <property type="match status" value="1"/>
</dbReference>
<comment type="caution">
    <text evidence="5">The sequence shown here is derived from an EMBL/GenBank/DDBJ whole genome shotgun (WGS) entry which is preliminary data.</text>
</comment>
<proteinExistence type="inferred from homology"/>
<dbReference type="InterPro" id="IPR007052">
    <property type="entry name" value="CS_dom"/>
</dbReference>
<dbReference type="RefSeq" id="WP_132795035.1">
    <property type="nucleotide sequence ID" value="NZ_SLXM01000006.1"/>
</dbReference>
<evidence type="ECO:0000313" key="6">
    <source>
        <dbReference type="Proteomes" id="UP000294564"/>
    </source>
</evidence>
<name>A0A4R2NS57_9FLAO</name>
<accession>A0A4R2NS57</accession>
<evidence type="ECO:0000256" key="2">
    <source>
        <dbReference type="RuleBase" id="RU003616"/>
    </source>
</evidence>
<dbReference type="InterPro" id="IPR008978">
    <property type="entry name" value="HSP20-like_chaperone"/>
</dbReference>
<dbReference type="InterPro" id="IPR002068">
    <property type="entry name" value="A-crystallin/Hsp20_dom"/>
</dbReference>
<feature type="domain" description="CS" evidence="4">
    <location>
        <begin position="47"/>
        <end position="152"/>
    </location>
</feature>
<evidence type="ECO:0000259" key="3">
    <source>
        <dbReference type="PROSITE" id="PS01031"/>
    </source>
</evidence>
<dbReference type="Pfam" id="PF00011">
    <property type="entry name" value="HSP20"/>
    <property type="match status" value="1"/>
</dbReference>
<dbReference type="PROSITE" id="PS01031">
    <property type="entry name" value="SHSP"/>
    <property type="match status" value="1"/>
</dbReference>
<comment type="similarity">
    <text evidence="1 2">Belongs to the small heat shock protein (HSP20) family.</text>
</comment>
<protein>
    <submittedName>
        <fullName evidence="5">HSP20 family protein</fullName>
    </submittedName>
</protein>
<dbReference type="AlphaFoldDB" id="A0A4R2NS57"/>
<dbReference type="Proteomes" id="UP000294564">
    <property type="component" value="Unassembled WGS sequence"/>
</dbReference>
<keyword evidence="6" id="KW-1185">Reference proteome</keyword>
<dbReference type="PANTHER" id="PTHR11527">
    <property type="entry name" value="HEAT-SHOCK PROTEIN 20 FAMILY MEMBER"/>
    <property type="match status" value="1"/>
</dbReference>
<sequence length="156" mass="17645">MSNLATLSKNGSLANTKTNYPKRSTLFDDFFMSGFPSFFSSDVTPNSAVPKVNIKETNDSFIVEMAVPGMKKSDFDVNVDNNLLSISSVVEYVNDETVENYTRKEFSYSSFERKFKLPDTVDDEKIRANYTDGILEVILPKREEAKKKPVKTIKIS</sequence>
<dbReference type="InterPro" id="IPR031107">
    <property type="entry name" value="Small_HSP"/>
</dbReference>
<gene>
    <name evidence="5" type="ORF">EV195_106169</name>
</gene>
<evidence type="ECO:0000313" key="5">
    <source>
        <dbReference type="EMBL" id="TCP24361.1"/>
    </source>
</evidence>
<dbReference type="EMBL" id="SLXM01000006">
    <property type="protein sequence ID" value="TCP24361.1"/>
    <property type="molecule type" value="Genomic_DNA"/>
</dbReference>
<feature type="domain" description="SHSP" evidence="3">
    <location>
        <begin position="43"/>
        <end position="156"/>
    </location>
</feature>